<protein>
    <recommendedName>
        <fullName evidence="3">N-acetyltransferase domain-containing protein</fullName>
    </recommendedName>
</protein>
<dbReference type="Gene3D" id="3.40.630.30">
    <property type="match status" value="1"/>
</dbReference>
<dbReference type="EMBL" id="LGUA01000023">
    <property type="protein sequence ID" value="OAX85183.1"/>
    <property type="molecule type" value="Genomic_DNA"/>
</dbReference>
<proteinExistence type="predicted"/>
<dbReference type="InterPro" id="IPR016181">
    <property type="entry name" value="Acyl_CoA_acyltransferase"/>
</dbReference>
<gene>
    <name evidence="1" type="ORF">ACJ72_00450</name>
</gene>
<dbReference type="SUPFAM" id="SSF55729">
    <property type="entry name" value="Acyl-CoA N-acyltransferases (Nat)"/>
    <property type="match status" value="1"/>
</dbReference>
<dbReference type="CDD" id="cd04301">
    <property type="entry name" value="NAT_SF"/>
    <property type="match status" value="1"/>
</dbReference>
<evidence type="ECO:0000313" key="1">
    <source>
        <dbReference type="EMBL" id="OAX85183.1"/>
    </source>
</evidence>
<comment type="caution">
    <text evidence="1">The sequence shown here is derived from an EMBL/GenBank/DDBJ whole genome shotgun (WGS) entry which is preliminary data.</text>
</comment>
<name>A0A1B7P860_9EURO</name>
<dbReference type="Proteomes" id="UP000091918">
    <property type="component" value="Unassembled WGS sequence"/>
</dbReference>
<evidence type="ECO:0008006" key="3">
    <source>
        <dbReference type="Google" id="ProtNLM"/>
    </source>
</evidence>
<organism evidence="1 2">
    <name type="scientific">Emergomyces africanus</name>
    <dbReference type="NCBI Taxonomy" id="1955775"/>
    <lineage>
        <taxon>Eukaryota</taxon>
        <taxon>Fungi</taxon>
        <taxon>Dikarya</taxon>
        <taxon>Ascomycota</taxon>
        <taxon>Pezizomycotina</taxon>
        <taxon>Eurotiomycetes</taxon>
        <taxon>Eurotiomycetidae</taxon>
        <taxon>Onygenales</taxon>
        <taxon>Ajellomycetaceae</taxon>
        <taxon>Emergomyces</taxon>
    </lineage>
</organism>
<accession>A0A1B7P860</accession>
<dbReference type="OrthoDB" id="2821191at2759"/>
<reference evidence="1 2" key="1">
    <citation type="submission" date="2015-07" db="EMBL/GenBank/DDBJ databases">
        <title>Emmonsia species relationships and genome sequence.</title>
        <authorList>
            <person name="Cuomo C.A."/>
            <person name="Schwartz I.S."/>
            <person name="Kenyon C."/>
            <person name="de Hoog G.S."/>
            <person name="Govender N.P."/>
            <person name="Botha A."/>
            <person name="Moreno L."/>
            <person name="de Vries M."/>
            <person name="Munoz J.F."/>
            <person name="Stielow J.B."/>
        </authorList>
    </citation>
    <scope>NUCLEOTIDE SEQUENCE [LARGE SCALE GENOMIC DNA]</scope>
    <source>
        <strain evidence="1 2">CBS 136260</strain>
    </source>
</reference>
<keyword evidence="2" id="KW-1185">Reference proteome</keyword>
<sequence length="227" mass="25059">MSQILIRYASSMEDAKHIVTAFDSTLPHLEAKGSGQQWGSQPLSERPDKVELMNTTLKGFLEYKVTGEGDYVEVFIAEVEVDPADPAMQPEADAIIRTSEDGKRFVQTGALVTTAVFVNYVCDAEEARSIVEEAQQEKSFIYIRALVSDYRAGPLRKGAGAALIEHAKVKAREQGKKSIFVDCFGGNGSLLVKFYETTGFRVVAAFDLQKPNDAPWPCRLLKMDVSE</sequence>
<dbReference type="AlphaFoldDB" id="A0A1B7P860"/>
<evidence type="ECO:0000313" key="2">
    <source>
        <dbReference type="Proteomes" id="UP000091918"/>
    </source>
</evidence>